<dbReference type="PANTHER" id="PTHR32120:SF10">
    <property type="entry name" value="SMALL RIBOSOMAL SUBUNIT BIOGENESIS GTPASE RSGA"/>
    <property type="match status" value="1"/>
</dbReference>
<reference evidence="14" key="1">
    <citation type="journal article" date="2019" name="Int. J. Syst. Evol. Microbiol.">
        <title>The Global Catalogue of Microorganisms (GCM) 10K type strain sequencing project: providing services to taxonomists for standard genome sequencing and annotation.</title>
        <authorList>
            <consortium name="The Broad Institute Genomics Platform"/>
            <consortium name="The Broad Institute Genome Sequencing Center for Infectious Disease"/>
            <person name="Wu L."/>
            <person name="Ma J."/>
        </authorList>
    </citation>
    <scope>NUCLEOTIDE SEQUENCE [LARGE SCALE GENOMIC DNA]</scope>
    <source>
        <strain evidence="14">JCM 17551</strain>
    </source>
</reference>
<comment type="caution">
    <text evidence="13">The sequence shown here is derived from an EMBL/GenBank/DDBJ whole genome shotgun (WGS) entry which is preliminary data.</text>
</comment>
<evidence type="ECO:0000259" key="12">
    <source>
        <dbReference type="PROSITE" id="PS51721"/>
    </source>
</evidence>
<dbReference type="InterPro" id="IPR030378">
    <property type="entry name" value="G_CP_dom"/>
</dbReference>
<evidence type="ECO:0000256" key="7">
    <source>
        <dbReference type="ARBA" id="ARBA00022833"/>
    </source>
</evidence>
<feature type="domain" description="CP-type G" evidence="12">
    <location>
        <begin position="109"/>
        <end position="275"/>
    </location>
</feature>
<comment type="similarity">
    <text evidence="10">Belongs to the TRAFAC class YlqF/YawG GTPase family. RsgA subfamily.</text>
</comment>
<dbReference type="Gene3D" id="3.40.50.300">
    <property type="entry name" value="P-loop containing nucleotide triphosphate hydrolases"/>
    <property type="match status" value="1"/>
</dbReference>
<dbReference type="HAMAP" id="MF_01820">
    <property type="entry name" value="GTPase_RsgA"/>
    <property type="match status" value="1"/>
</dbReference>
<evidence type="ECO:0000256" key="10">
    <source>
        <dbReference type="HAMAP-Rule" id="MF_01820"/>
    </source>
</evidence>
<feature type="domain" description="EngC GTPase" evidence="11">
    <location>
        <begin position="119"/>
        <end position="273"/>
    </location>
</feature>
<evidence type="ECO:0000259" key="11">
    <source>
        <dbReference type="PROSITE" id="PS50936"/>
    </source>
</evidence>
<keyword evidence="3 10" id="KW-0479">Metal-binding</keyword>
<evidence type="ECO:0000256" key="9">
    <source>
        <dbReference type="ARBA" id="ARBA00023134"/>
    </source>
</evidence>
<keyword evidence="4 10" id="KW-0699">rRNA-binding</keyword>
<keyword evidence="5 10" id="KW-0547">Nucleotide-binding</keyword>
<evidence type="ECO:0000313" key="13">
    <source>
        <dbReference type="EMBL" id="GAA3930578.1"/>
    </source>
</evidence>
<dbReference type="Proteomes" id="UP001501565">
    <property type="component" value="Unassembled WGS sequence"/>
</dbReference>
<evidence type="ECO:0000256" key="1">
    <source>
        <dbReference type="ARBA" id="ARBA00022490"/>
    </source>
</evidence>
<keyword evidence="2 10" id="KW-0690">Ribosome biogenesis</keyword>
<dbReference type="Pfam" id="PF03193">
    <property type="entry name" value="RsgA_GTPase"/>
    <property type="match status" value="1"/>
</dbReference>
<dbReference type="CDD" id="cd01854">
    <property type="entry name" value="YjeQ_EngC"/>
    <property type="match status" value="1"/>
</dbReference>
<feature type="binding site" evidence="10">
    <location>
        <begin position="211"/>
        <end position="219"/>
    </location>
    <ligand>
        <name>GTP</name>
        <dbReference type="ChEBI" id="CHEBI:37565"/>
    </ligand>
</feature>
<name>A0ABP7MVB2_9GAMM</name>
<dbReference type="Gene3D" id="1.10.40.50">
    <property type="entry name" value="Probable gtpase engc, domain 3"/>
    <property type="match status" value="1"/>
</dbReference>
<keyword evidence="1 10" id="KW-0963">Cytoplasm</keyword>
<dbReference type="InterPro" id="IPR010914">
    <property type="entry name" value="RsgA_GTPase_dom"/>
</dbReference>
<keyword evidence="7 10" id="KW-0862">Zinc</keyword>
<proteinExistence type="inferred from homology"/>
<sequence length="369" mass="41389">MNLSKLQSIGWTHYFMQQLSVQLSFEALSAIHDTDAQTVNQYALFRITAIHRDRIQAIGESGSTDLMCPPEFHPTSQYIAVGDWVLTEKAEEHWRIKQIVEPISRLLRLSGEKPQMIASNLNYLWIVTSANQDFNVKRLQRYLTLAFDAGIEPVIILTKSDLCSETQLGEYLVQLTQLNCSLVHAISAHQNTGLTDLAPYLHAGSSIALVGSSGVGKSSLLNALAGTQQHVASVRGDDDKGKHTTTARQLFFINSVDGNPEGQVAVIDTPGMRELQLFNSEHGINETFSDIHTLALNCRFSDCHHAEEPGCKVRQALEAGTIKTSDFENYLKLLREDEYAKRRGLGNHEERKYQRAFSKMVKTMKKENW</sequence>
<keyword evidence="8 10" id="KW-0694">RNA-binding</keyword>
<dbReference type="PANTHER" id="PTHR32120">
    <property type="entry name" value="SMALL RIBOSOMAL SUBUNIT BIOGENESIS GTPASE RSGA"/>
    <property type="match status" value="1"/>
</dbReference>
<evidence type="ECO:0000256" key="3">
    <source>
        <dbReference type="ARBA" id="ARBA00022723"/>
    </source>
</evidence>
<feature type="binding site" evidence="10">
    <location>
        <position position="311"/>
    </location>
    <ligand>
        <name>Zn(2+)</name>
        <dbReference type="ChEBI" id="CHEBI:29105"/>
    </ligand>
</feature>
<comment type="function">
    <text evidence="10">One of several proteins that assist in the late maturation steps of the functional core of the 30S ribosomal subunit. Helps release RbfA from mature subunits. May play a role in the assembly of ribosomal proteins into the subunit. Circularly permuted GTPase that catalyzes slow GTP hydrolysis, GTPase activity is stimulated by the 30S ribosomal subunit.</text>
</comment>
<evidence type="ECO:0000256" key="8">
    <source>
        <dbReference type="ARBA" id="ARBA00022884"/>
    </source>
</evidence>
<dbReference type="PROSITE" id="PS50936">
    <property type="entry name" value="ENGC_GTPASE"/>
    <property type="match status" value="1"/>
</dbReference>
<keyword evidence="9 10" id="KW-0342">GTP-binding</keyword>
<dbReference type="InterPro" id="IPR027417">
    <property type="entry name" value="P-loop_NTPase"/>
</dbReference>
<dbReference type="EMBL" id="BAABBN010000007">
    <property type="protein sequence ID" value="GAA3930578.1"/>
    <property type="molecule type" value="Genomic_DNA"/>
</dbReference>
<gene>
    <name evidence="13" type="primary">rsgA_2</name>
    <name evidence="10" type="synonym">rsgA</name>
    <name evidence="13" type="ORF">GCM10022277_29120</name>
</gene>
<keyword evidence="6 10" id="KW-0378">Hydrolase</keyword>
<comment type="cofactor">
    <cofactor evidence="10">
        <name>Zn(2+)</name>
        <dbReference type="ChEBI" id="CHEBI:29105"/>
    </cofactor>
    <text evidence="10">Binds 1 zinc ion per subunit.</text>
</comment>
<comment type="subunit">
    <text evidence="10">Monomer. Associates with 30S ribosomal subunit, binds 16S rRNA.</text>
</comment>
<dbReference type="InterPro" id="IPR004881">
    <property type="entry name" value="Ribosome_biogen_GTPase_RsgA"/>
</dbReference>
<evidence type="ECO:0000256" key="5">
    <source>
        <dbReference type="ARBA" id="ARBA00022741"/>
    </source>
</evidence>
<comment type="subcellular location">
    <subcellularLocation>
        <location evidence="10">Cytoplasm</location>
    </subcellularLocation>
</comment>
<dbReference type="SUPFAM" id="SSF52540">
    <property type="entry name" value="P-loop containing nucleoside triphosphate hydrolases"/>
    <property type="match status" value="1"/>
</dbReference>
<feature type="binding site" evidence="10">
    <location>
        <begin position="158"/>
        <end position="161"/>
    </location>
    <ligand>
        <name>GTP</name>
        <dbReference type="ChEBI" id="CHEBI:37565"/>
    </ligand>
</feature>
<evidence type="ECO:0000256" key="6">
    <source>
        <dbReference type="ARBA" id="ARBA00022801"/>
    </source>
</evidence>
<evidence type="ECO:0000313" key="14">
    <source>
        <dbReference type="Proteomes" id="UP001501565"/>
    </source>
</evidence>
<keyword evidence="14" id="KW-1185">Reference proteome</keyword>
<dbReference type="EC" id="3.6.1.-" evidence="10"/>
<feature type="binding site" evidence="10">
    <location>
        <position position="298"/>
    </location>
    <ligand>
        <name>Zn(2+)</name>
        <dbReference type="ChEBI" id="CHEBI:29105"/>
    </ligand>
</feature>
<feature type="binding site" evidence="10">
    <location>
        <position position="305"/>
    </location>
    <ligand>
        <name>Zn(2+)</name>
        <dbReference type="ChEBI" id="CHEBI:29105"/>
    </ligand>
</feature>
<evidence type="ECO:0000256" key="2">
    <source>
        <dbReference type="ARBA" id="ARBA00022517"/>
    </source>
</evidence>
<accession>A0ABP7MVB2</accession>
<protein>
    <recommendedName>
        <fullName evidence="10">Small ribosomal subunit biogenesis GTPase RsgA</fullName>
        <ecNumber evidence="10">3.6.1.-</ecNumber>
    </recommendedName>
</protein>
<organism evidence="13 14">
    <name type="scientific">Litoribacillus peritrichatus</name>
    <dbReference type="NCBI Taxonomy" id="718191"/>
    <lineage>
        <taxon>Bacteria</taxon>
        <taxon>Pseudomonadati</taxon>
        <taxon>Pseudomonadota</taxon>
        <taxon>Gammaproteobacteria</taxon>
        <taxon>Oceanospirillales</taxon>
        <taxon>Oceanospirillaceae</taxon>
        <taxon>Litoribacillus</taxon>
    </lineage>
</organism>
<feature type="binding site" evidence="10">
    <location>
        <position position="303"/>
    </location>
    <ligand>
        <name>Zn(2+)</name>
        <dbReference type="ChEBI" id="CHEBI:29105"/>
    </ligand>
</feature>
<dbReference type="PROSITE" id="PS51721">
    <property type="entry name" value="G_CP"/>
    <property type="match status" value="1"/>
</dbReference>
<dbReference type="NCBIfam" id="TIGR00157">
    <property type="entry name" value="ribosome small subunit-dependent GTPase A"/>
    <property type="match status" value="1"/>
</dbReference>
<evidence type="ECO:0000256" key="4">
    <source>
        <dbReference type="ARBA" id="ARBA00022730"/>
    </source>
</evidence>